<proteinExistence type="inferred from homology"/>
<dbReference type="InterPro" id="IPR002401">
    <property type="entry name" value="Cyt_P450_E_grp-I"/>
</dbReference>
<organism evidence="8 9">
    <name type="scientific">Actinomadura algeriensis</name>
    <dbReference type="NCBI Taxonomy" id="1679523"/>
    <lineage>
        <taxon>Bacteria</taxon>
        <taxon>Bacillati</taxon>
        <taxon>Actinomycetota</taxon>
        <taxon>Actinomycetes</taxon>
        <taxon>Streptosporangiales</taxon>
        <taxon>Thermomonosporaceae</taxon>
        <taxon>Actinomadura</taxon>
    </lineage>
</organism>
<name>A0ABR9JMK2_9ACTN</name>
<dbReference type="PANTHER" id="PTHR24291:SF50">
    <property type="entry name" value="BIFUNCTIONAL ALBAFLAVENONE MONOOXYGENASE_TERPENE SYNTHASE"/>
    <property type="match status" value="1"/>
</dbReference>
<keyword evidence="5 7" id="KW-0408">Iron</keyword>
<protein>
    <submittedName>
        <fullName evidence="8">Cytochrome P450</fullName>
    </submittedName>
</protein>
<sequence length="458" mass="50541">MSITTDSASGPRAYEPVRPVVKMPMRRVASRLRRGGPLHLLDSIGRDADGAITRLNLGPFRPFLVTHPDDLQHILRDHRDNYPRGAAMWRALGRLTGDGIGGEGEQWAASREILRNAFSGRYLAAMSEQMISSIDGAVDDLGRRCGPGRPVDAGVEMTRVVQRVINPVFFGSLVPDEEGDRLGEAIATAMGSLLWRMAMPFMPHAVPVPGDRRFNRATRTVNEILRPVVSAARGGRLDGRDVVTLLLTGTGADGRPLTDEQVCQDIIALFVAGSESSAIALTWIWAALARHPEIAAAVTDEVDRVVGDEPLRREHIRSLSYTQMVLDEVLRIYSVGWAVPRMALRDDVIGKVEVPAGSTLAISPYLTHRLEEFWERPLEFDPGRFAKDRVRARHPLAYLPFGDGVHQCLGQAFFAQEATLIVASVLRRYRVAVQGDVDPKLSLTLQPREPVQLILTPR</sequence>
<evidence type="ECO:0000256" key="7">
    <source>
        <dbReference type="RuleBase" id="RU000461"/>
    </source>
</evidence>
<dbReference type="Gene3D" id="1.10.630.10">
    <property type="entry name" value="Cytochrome P450"/>
    <property type="match status" value="1"/>
</dbReference>
<dbReference type="SUPFAM" id="SSF48264">
    <property type="entry name" value="Cytochrome P450"/>
    <property type="match status" value="1"/>
</dbReference>
<evidence type="ECO:0000256" key="5">
    <source>
        <dbReference type="ARBA" id="ARBA00023004"/>
    </source>
</evidence>
<dbReference type="InterPro" id="IPR017972">
    <property type="entry name" value="Cyt_P450_CS"/>
</dbReference>
<dbReference type="Pfam" id="PF00067">
    <property type="entry name" value="p450"/>
    <property type="match status" value="1"/>
</dbReference>
<evidence type="ECO:0000256" key="4">
    <source>
        <dbReference type="ARBA" id="ARBA00023002"/>
    </source>
</evidence>
<dbReference type="PRINTS" id="PR00463">
    <property type="entry name" value="EP450I"/>
</dbReference>
<comment type="caution">
    <text evidence="8">The sequence shown here is derived from an EMBL/GenBank/DDBJ whole genome shotgun (WGS) entry which is preliminary data.</text>
</comment>
<dbReference type="InterPro" id="IPR001128">
    <property type="entry name" value="Cyt_P450"/>
</dbReference>
<dbReference type="EMBL" id="JADBDZ010000001">
    <property type="protein sequence ID" value="MBE1531648.1"/>
    <property type="molecule type" value="Genomic_DNA"/>
</dbReference>
<gene>
    <name evidence="8" type="ORF">H4W34_001481</name>
</gene>
<keyword evidence="6 7" id="KW-0503">Monooxygenase</keyword>
<dbReference type="PROSITE" id="PS00086">
    <property type="entry name" value="CYTOCHROME_P450"/>
    <property type="match status" value="1"/>
</dbReference>
<dbReference type="Proteomes" id="UP000627838">
    <property type="component" value="Unassembled WGS sequence"/>
</dbReference>
<keyword evidence="4 7" id="KW-0560">Oxidoreductase</keyword>
<evidence type="ECO:0000313" key="8">
    <source>
        <dbReference type="EMBL" id="MBE1531648.1"/>
    </source>
</evidence>
<dbReference type="RefSeq" id="WP_225961053.1">
    <property type="nucleotide sequence ID" value="NZ_JADBDZ010000001.1"/>
</dbReference>
<keyword evidence="2 7" id="KW-0349">Heme</keyword>
<evidence type="ECO:0000256" key="3">
    <source>
        <dbReference type="ARBA" id="ARBA00022723"/>
    </source>
</evidence>
<comment type="similarity">
    <text evidence="1 7">Belongs to the cytochrome P450 family.</text>
</comment>
<accession>A0ABR9JMK2</accession>
<keyword evidence="9" id="KW-1185">Reference proteome</keyword>
<dbReference type="InterPro" id="IPR036396">
    <property type="entry name" value="Cyt_P450_sf"/>
</dbReference>
<dbReference type="PRINTS" id="PR00385">
    <property type="entry name" value="P450"/>
</dbReference>
<evidence type="ECO:0000256" key="6">
    <source>
        <dbReference type="ARBA" id="ARBA00023033"/>
    </source>
</evidence>
<keyword evidence="3 7" id="KW-0479">Metal-binding</keyword>
<evidence type="ECO:0000313" key="9">
    <source>
        <dbReference type="Proteomes" id="UP000627838"/>
    </source>
</evidence>
<reference evidence="8 9" key="1">
    <citation type="submission" date="2020-10" db="EMBL/GenBank/DDBJ databases">
        <title>Sequencing the genomes of 1000 actinobacteria strains.</title>
        <authorList>
            <person name="Klenk H.-P."/>
        </authorList>
    </citation>
    <scope>NUCLEOTIDE SEQUENCE [LARGE SCALE GENOMIC DNA]</scope>
    <source>
        <strain evidence="8 9">DSM 46744</strain>
    </source>
</reference>
<evidence type="ECO:0000256" key="1">
    <source>
        <dbReference type="ARBA" id="ARBA00010617"/>
    </source>
</evidence>
<evidence type="ECO:0000256" key="2">
    <source>
        <dbReference type="ARBA" id="ARBA00022617"/>
    </source>
</evidence>
<dbReference type="InterPro" id="IPR050196">
    <property type="entry name" value="Cytochrome_P450_Monoox"/>
</dbReference>
<dbReference type="PANTHER" id="PTHR24291">
    <property type="entry name" value="CYTOCHROME P450 FAMILY 4"/>
    <property type="match status" value="1"/>
</dbReference>